<evidence type="ECO:0000259" key="11">
    <source>
        <dbReference type="Pfam" id="PF00749"/>
    </source>
</evidence>
<feature type="short sequence motif" description="'KMSKS' region" evidence="10">
    <location>
        <begin position="239"/>
        <end position="243"/>
    </location>
</feature>
<evidence type="ECO:0000256" key="5">
    <source>
        <dbReference type="ARBA" id="ARBA00022598"/>
    </source>
</evidence>
<evidence type="ECO:0000256" key="2">
    <source>
        <dbReference type="ARBA" id="ARBA00007894"/>
    </source>
</evidence>
<evidence type="ECO:0000256" key="8">
    <source>
        <dbReference type="ARBA" id="ARBA00022917"/>
    </source>
</evidence>
<feature type="domain" description="Aminoacyl-tRNA synthetase class I anticodon-binding" evidence="12">
    <location>
        <begin position="337"/>
        <end position="459"/>
    </location>
</feature>
<keyword evidence="4 10" id="KW-0963">Cytoplasm</keyword>
<feature type="domain" description="Glutamyl/glutaminyl-tRNA synthetase class Ib catalytic" evidence="11">
    <location>
        <begin position="2"/>
        <end position="308"/>
    </location>
</feature>
<dbReference type="GO" id="GO:0008270">
    <property type="term" value="F:zinc ion binding"/>
    <property type="evidence" value="ECO:0007669"/>
    <property type="project" value="InterPro"/>
</dbReference>
<dbReference type="PANTHER" id="PTHR43311:SF2">
    <property type="entry name" value="GLUTAMATE--TRNA LIGASE, MITOCHONDRIAL-RELATED"/>
    <property type="match status" value="1"/>
</dbReference>
<dbReference type="PANTHER" id="PTHR43311">
    <property type="entry name" value="GLUTAMATE--TRNA LIGASE"/>
    <property type="match status" value="1"/>
</dbReference>
<dbReference type="PRINTS" id="PR00987">
    <property type="entry name" value="TRNASYNTHGLU"/>
</dbReference>
<dbReference type="GO" id="GO:0005524">
    <property type="term" value="F:ATP binding"/>
    <property type="evidence" value="ECO:0007669"/>
    <property type="project" value="UniProtKB-UniRule"/>
</dbReference>
<dbReference type="InterPro" id="IPR000924">
    <property type="entry name" value="Glu/Gln-tRNA-synth"/>
</dbReference>
<dbReference type="SUPFAM" id="SSF52374">
    <property type="entry name" value="Nucleotidylyl transferase"/>
    <property type="match status" value="1"/>
</dbReference>
<evidence type="ECO:0000256" key="9">
    <source>
        <dbReference type="ARBA" id="ARBA00023146"/>
    </source>
</evidence>
<dbReference type="HAMAP" id="MF_00022">
    <property type="entry name" value="Glu_tRNA_synth_type1"/>
    <property type="match status" value="1"/>
</dbReference>
<dbReference type="GO" id="GO:0005737">
    <property type="term" value="C:cytoplasm"/>
    <property type="evidence" value="ECO:0007669"/>
    <property type="project" value="UniProtKB-SubCell"/>
</dbReference>
<evidence type="ECO:0000256" key="10">
    <source>
        <dbReference type="HAMAP-Rule" id="MF_00022"/>
    </source>
</evidence>
<feature type="short sequence motif" description="'HIGH' region" evidence="10">
    <location>
        <begin position="8"/>
        <end position="18"/>
    </location>
</feature>
<dbReference type="InterPro" id="IPR033910">
    <property type="entry name" value="GluRS_core"/>
</dbReference>
<evidence type="ECO:0000256" key="1">
    <source>
        <dbReference type="ARBA" id="ARBA00004496"/>
    </source>
</evidence>
<dbReference type="InterPro" id="IPR004527">
    <property type="entry name" value="Glu-tRNA-ligase_bac/mito"/>
</dbReference>
<gene>
    <name evidence="10" type="primary">gltX</name>
    <name evidence="13" type="ORF">A3B23_00685</name>
</gene>
<comment type="catalytic activity">
    <reaction evidence="10">
        <text>tRNA(Glu) + L-glutamate + ATP = L-glutamyl-tRNA(Glu) + AMP + diphosphate</text>
        <dbReference type="Rhea" id="RHEA:23540"/>
        <dbReference type="Rhea" id="RHEA-COMP:9663"/>
        <dbReference type="Rhea" id="RHEA-COMP:9680"/>
        <dbReference type="ChEBI" id="CHEBI:29985"/>
        <dbReference type="ChEBI" id="CHEBI:30616"/>
        <dbReference type="ChEBI" id="CHEBI:33019"/>
        <dbReference type="ChEBI" id="CHEBI:78442"/>
        <dbReference type="ChEBI" id="CHEBI:78520"/>
        <dbReference type="ChEBI" id="CHEBI:456215"/>
        <dbReference type="EC" id="6.1.1.17"/>
    </reaction>
</comment>
<dbReference type="PROSITE" id="PS00178">
    <property type="entry name" value="AA_TRNA_LIGASE_I"/>
    <property type="match status" value="1"/>
</dbReference>
<evidence type="ECO:0000313" key="13">
    <source>
        <dbReference type="EMBL" id="OGY59622.1"/>
    </source>
</evidence>
<dbReference type="InterPro" id="IPR020058">
    <property type="entry name" value="Glu/Gln-tRNA-synth_Ib_cat-dom"/>
</dbReference>
<dbReference type="Pfam" id="PF19269">
    <property type="entry name" value="Anticodon_2"/>
    <property type="match status" value="1"/>
</dbReference>
<dbReference type="AlphaFoldDB" id="A0A1G1Z4S7"/>
<dbReference type="EC" id="6.1.1.17" evidence="10"/>
<reference evidence="13 14" key="1">
    <citation type="journal article" date="2016" name="Nat. Commun.">
        <title>Thousands of microbial genomes shed light on interconnected biogeochemical processes in an aquifer system.</title>
        <authorList>
            <person name="Anantharaman K."/>
            <person name="Brown C.T."/>
            <person name="Hug L.A."/>
            <person name="Sharon I."/>
            <person name="Castelle C.J."/>
            <person name="Probst A.J."/>
            <person name="Thomas B.C."/>
            <person name="Singh A."/>
            <person name="Wilkins M.J."/>
            <person name="Karaoz U."/>
            <person name="Brodie E.L."/>
            <person name="Williams K.H."/>
            <person name="Hubbard S.S."/>
            <person name="Banfield J.F."/>
        </authorList>
    </citation>
    <scope>NUCLEOTIDE SEQUENCE [LARGE SCALE GENOMIC DNA]</scope>
</reference>
<protein>
    <recommendedName>
        <fullName evidence="10">Glutamate--tRNA ligase</fullName>
        <ecNumber evidence="10">6.1.1.17</ecNumber>
    </recommendedName>
    <alternativeName>
        <fullName evidence="10">Glutamyl-tRNA synthetase</fullName>
        <shortName evidence="10">GluRS</shortName>
    </alternativeName>
</protein>
<dbReference type="InterPro" id="IPR008925">
    <property type="entry name" value="aa_tRNA-synth_I_cd-bd_sf"/>
</dbReference>
<keyword evidence="9 10" id="KW-0030">Aminoacyl-tRNA synthetase</keyword>
<comment type="caution">
    <text evidence="13">The sequence shown here is derived from an EMBL/GenBank/DDBJ whole genome shotgun (WGS) entry which is preliminary data.</text>
</comment>
<comment type="subcellular location">
    <subcellularLocation>
        <location evidence="1 10">Cytoplasm</location>
    </subcellularLocation>
</comment>
<comment type="function">
    <text evidence="10">Catalyzes the attachment of glutamate to tRNA(Glu) in a two-step reaction: glutamate is first activated by ATP to form Glu-AMP and then transferred to the acceptor end of tRNA(Glu).</text>
</comment>
<name>A0A1G1Z4S7_9BACT</name>
<dbReference type="SUPFAM" id="SSF48163">
    <property type="entry name" value="An anticodon-binding domain of class I aminoacyl-tRNA synthetases"/>
    <property type="match status" value="1"/>
</dbReference>
<comment type="similarity">
    <text evidence="2 10">Belongs to the class-I aminoacyl-tRNA synthetase family. Glutamate--tRNA ligase type 1 subfamily.</text>
</comment>
<feature type="binding site" evidence="10">
    <location>
        <position position="242"/>
    </location>
    <ligand>
        <name>ATP</name>
        <dbReference type="ChEBI" id="CHEBI:30616"/>
    </ligand>
</feature>
<comment type="caution">
    <text evidence="10">Lacks conserved residue(s) required for the propagation of feature annotation.</text>
</comment>
<dbReference type="GO" id="GO:0006424">
    <property type="term" value="P:glutamyl-tRNA aminoacylation"/>
    <property type="evidence" value="ECO:0007669"/>
    <property type="project" value="UniProtKB-UniRule"/>
</dbReference>
<evidence type="ECO:0000256" key="7">
    <source>
        <dbReference type="ARBA" id="ARBA00022840"/>
    </source>
</evidence>
<dbReference type="InterPro" id="IPR049940">
    <property type="entry name" value="GluQ/Sye"/>
</dbReference>
<keyword evidence="6 10" id="KW-0547">Nucleotide-binding</keyword>
<dbReference type="GO" id="GO:0000049">
    <property type="term" value="F:tRNA binding"/>
    <property type="evidence" value="ECO:0007669"/>
    <property type="project" value="InterPro"/>
</dbReference>
<dbReference type="Proteomes" id="UP000178744">
    <property type="component" value="Unassembled WGS sequence"/>
</dbReference>
<evidence type="ECO:0000256" key="6">
    <source>
        <dbReference type="ARBA" id="ARBA00022741"/>
    </source>
</evidence>
<dbReference type="FunFam" id="3.40.50.620:FF:000007">
    <property type="entry name" value="Glutamate--tRNA ligase"/>
    <property type="match status" value="1"/>
</dbReference>
<evidence type="ECO:0000259" key="12">
    <source>
        <dbReference type="Pfam" id="PF19269"/>
    </source>
</evidence>
<dbReference type="Gene3D" id="3.40.50.620">
    <property type="entry name" value="HUPs"/>
    <property type="match status" value="1"/>
</dbReference>
<proteinExistence type="inferred from homology"/>
<evidence type="ECO:0000313" key="14">
    <source>
        <dbReference type="Proteomes" id="UP000178744"/>
    </source>
</evidence>
<dbReference type="EMBL" id="MHIY01000022">
    <property type="protein sequence ID" value="OGY59622.1"/>
    <property type="molecule type" value="Genomic_DNA"/>
</dbReference>
<keyword evidence="7 10" id="KW-0067">ATP-binding</keyword>
<dbReference type="CDD" id="cd00808">
    <property type="entry name" value="GluRS_core"/>
    <property type="match status" value="1"/>
</dbReference>
<sequence length="464" mass="53169">MIRTRFAPSPTGKLHVGGARTAFFSWLFARQNEGKFILRIEDTDKERSKPEFEKGLIESLKWLGFDWDEFYRQSERTEIYKDLLKKLIKEGRAYHCFCPKEDLDAERESLAAAGLPQIYSGRCRSIAQNEAEERVKKGDGYVIRLKVPEKIISFTDIIRETVKFDSALIGDFIIARDIENPLFHFVVVVDDSLMEITHVIRGEEHLPNTPRHILIVEALGFKSPEFAHLPLLLNADRSKMSKRFNDVAVDSYKENGYLPEAIINFIAFLGWHPVDNKEVMTKEELIKEFSLERVQKGGAVFNIEKLEWMNAKYISQLSDADFMKIAAEFLPVDWRLTPAIISSVKDRVKKMSDLKDLVSLYFELPDYPAELLKWKGMELSAVATNLSEAASFLELLPPEKFNKGDLESTLVEETKNKPKGEVFWPLRTALSGRDKSPTPFEIMAALGKDESLRRIRIAIQKTTA</sequence>
<dbReference type="Gene3D" id="1.10.10.350">
    <property type="match status" value="1"/>
</dbReference>
<organism evidence="13 14">
    <name type="scientific">Candidatus Colwellbacteria bacterium RIFCSPLOWO2_01_FULL_48_10</name>
    <dbReference type="NCBI Taxonomy" id="1797690"/>
    <lineage>
        <taxon>Bacteria</taxon>
        <taxon>Candidatus Colwelliibacteriota</taxon>
    </lineage>
</organism>
<dbReference type="InterPro" id="IPR014729">
    <property type="entry name" value="Rossmann-like_a/b/a_fold"/>
</dbReference>
<dbReference type="InterPro" id="IPR020751">
    <property type="entry name" value="aa-tRNA-synth_I_codon-bd_sub2"/>
</dbReference>
<dbReference type="Pfam" id="PF00749">
    <property type="entry name" value="tRNA-synt_1c"/>
    <property type="match status" value="1"/>
</dbReference>
<keyword evidence="5 10" id="KW-0436">Ligase</keyword>
<dbReference type="InterPro" id="IPR001412">
    <property type="entry name" value="aa-tRNA-synth_I_CS"/>
</dbReference>
<accession>A0A1G1Z4S7</accession>
<comment type="subunit">
    <text evidence="3 10">Monomer.</text>
</comment>
<evidence type="ECO:0000256" key="4">
    <source>
        <dbReference type="ARBA" id="ARBA00022490"/>
    </source>
</evidence>
<dbReference type="GO" id="GO:0004818">
    <property type="term" value="F:glutamate-tRNA ligase activity"/>
    <property type="evidence" value="ECO:0007669"/>
    <property type="project" value="UniProtKB-UniRule"/>
</dbReference>
<dbReference type="NCBIfam" id="TIGR00464">
    <property type="entry name" value="gltX_bact"/>
    <property type="match status" value="1"/>
</dbReference>
<evidence type="ECO:0000256" key="3">
    <source>
        <dbReference type="ARBA" id="ARBA00011245"/>
    </source>
</evidence>
<keyword evidence="8 10" id="KW-0648">Protein biosynthesis</keyword>
<dbReference type="STRING" id="1797690.A3B23_00685"/>
<dbReference type="InterPro" id="IPR045462">
    <property type="entry name" value="aa-tRNA-synth_I_cd-bd"/>
</dbReference>